<evidence type="ECO:0000313" key="1">
    <source>
        <dbReference type="EMBL" id="XDO02377.1"/>
    </source>
</evidence>
<name>A0AB39J998_9VIRU</name>
<gene>
    <name evidence="1" type="ORF">FloV-SA2_00563</name>
</gene>
<accession>A0AB39J998</accession>
<organism evidence="1">
    <name type="scientific">Florenciella sp. virus SA2</name>
    <dbReference type="NCBI Taxonomy" id="3240092"/>
    <lineage>
        <taxon>Viruses</taxon>
    </lineage>
</organism>
<dbReference type="EMBL" id="PP542043">
    <property type="protein sequence ID" value="XDO02377.1"/>
    <property type="molecule type" value="Genomic_DNA"/>
</dbReference>
<sequence length="340" mass="40299">MNLLNFTCAWCFIANSTLLNIEWPDGNSQYYGTIINNTKFKLNGIYPDARYFSYEVYSIDTWEPFWDIHDTIIDTNNNPYIYDIPYNNSLHYSLEIDINVDNSSANYILIYRIYKGINNTGGVQLPELEVYNNDQYNLVQQCNNKNRPTIDIQNNDPYYNLYHSNENNNFYLPQDTKNLFINYDARYLVSFYNNSKKDFKFAKIQAKIPTFPKSFDKISTNDYDVRYFSFSIIDLSSPRQTTQTINDEILYNSSVNDYVTLYLFCHNINNISLQLFPPTKDNNYNCSQKIEYFGVLYRQLLPQYKQQIPNMNFMSNKTISKKMGDYYPTIFWQTKSNISN</sequence>
<reference evidence="1" key="1">
    <citation type="submission" date="2024-03" db="EMBL/GenBank/DDBJ databases">
        <title>Eukaryotic viruses encode the ribosomal protein eL40.</title>
        <authorList>
            <person name="Thomy J."/>
            <person name="Schvarcz C.R."/>
            <person name="McBeain K.A."/>
            <person name="Edwards K.F."/>
            <person name="Steward G.F."/>
        </authorList>
    </citation>
    <scope>NUCLEOTIDE SEQUENCE</scope>
    <source>
        <strain evidence="1">FloV-SA2</strain>
    </source>
</reference>
<protein>
    <submittedName>
        <fullName evidence="1">Uncharacterized protein</fullName>
    </submittedName>
</protein>
<proteinExistence type="predicted"/>